<proteinExistence type="inferred from homology"/>
<comment type="caution">
    <text evidence="15">The sequence shown here is derived from an EMBL/GenBank/DDBJ whole genome shotgun (WGS) entry which is preliminary data.</text>
</comment>
<dbReference type="OrthoDB" id="9757901at2"/>
<feature type="domain" description="Penicillin-binding protein transpeptidase" evidence="13">
    <location>
        <begin position="415"/>
        <end position="599"/>
    </location>
</feature>
<evidence type="ECO:0000256" key="5">
    <source>
        <dbReference type="ARBA" id="ARBA00022692"/>
    </source>
</evidence>
<dbReference type="SUPFAM" id="SSF56601">
    <property type="entry name" value="beta-lactamase/transpeptidase-like"/>
    <property type="match status" value="1"/>
</dbReference>
<dbReference type="GO" id="GO:0071555">
    <property type="term" value="P:cell wall organization"/>
    <property type="evidence" value="ECO:0007669"/>
    <property type="project" value="UniProtKB-KW"/>
</dbReference>
<gene>
    <name evidence="15" type="ORF">EV214_101217</name>
</gene>
<dbReference type="RefSeq" id="WP_132241802.1">
    <property type="nucleotide sequence ID" value="NZ_SLWV01000001.1"/>
</dbReference>
<evidence type="ECO:0000313" key="16">
    <source>
        <dbReference type="Proteomes" id="UP000294919"/>
    </source>
</evidence>
<dbReference type="Pfam" id="PF00905">
    <property type="entry name" value="Transpeptidase"/>
    <property type="match status" value="3"/>
</dbReference>
<feature type="domain" description="Penicillin-binding protein dimerisation" evidence="14">
    <location>
        <begin position="52"/>
        <end position="356"/>
    </location>
</feature>
<dbReference type="GO" id="GO:0005886">
    <property type="term" value="C:plasma membrane"/>
    <property type="evidence" value="ECO:0007669"/>
    <property type="project" value="UniProtKB-SubCell"/>
</dbReference>
<dbReference type="InterPro" id="IPR012338">
    <property type="entry name" value="Beta-lactam/transpept-like"/>
</dbReference>
<keyword evidence="5 12" id="KW-0812">Transmembrane</keyword>
<reference evidence="15 16" key="1">
    <citation type="submission" date="2019-03" db="EMBL/GenBank/DDBJ databases">
        <title>Genomic Encyclopedia of Type Strains, Phase IV (KMG-IV): sequencing the most valuable type-strain genomes for metagenomic binning, comparative biology and taxonomic classification.</title>
        <authorList>
            <person name="Goeker M."/>
        </authorList>
    </citation>
    <scope>NUCLEOTIDE SEQUENCE [LARGE SCALE GENOMIC DNA]</scope>
    <source>
        <strain evidence="15 16">DSM 102940</strain>
    </source>
</reference>
<evidence type="ECO:0000256" key="1">
    <source>
        <dbReference type="ARBA" id="ARBA00004167"/>
    </source>
</evidence>
<dbReference type="InterPro" id="IPR050515">
    <property type="entry name" value="Beta-lactam/transpept"/>
</dbReference>
<feature type="domain" description="Penicillin-binding protein transpeptidase" evidence="13">
    <location>
        <begin position="675"/>
        <end position="789"/>
    </location>
</feature>
<dbReference type="GO" id="GO:0009252">
    <property type="term" value="P:peptidoglycan biosynthetic process"/>
    <property type="evidence" value="ECO:0007669"/>
    <property type="project" value="UniProtKB-KW"/>
</dbReference>
<dbReference type="GO" id="GO:0071972">
    <property type="term" value="F:peptidoglycan L,D-transpeptidase activity"/>
    <property type="evidence" value="ECO:0007669"/>
    <property type="project" value="TreeGrafter"/>
</dbReference>
<keyword evidence="4" id="KW-1003">Cell membrane</keyword>
<evidence type="ECO:0000256" key="8">
    <source>
        <dbReference type="ARBA" id="ARBA00022989"/>
    </source>
</evidence>
<dbReference type="GO" id="GO:0008658">
    <property type="term" value="F:penicillin binding"/>
    <property type="evidence" value="ECO:0007669"/>
    <property type="project" value="InterPro"/>
</dbReference>
<dbReference type="SUPFAM" id="SSF56519">
    <property type="entry name" value="Penicillin binding protein dimerisation domain"/>
    <property type="match status" value="1"/>
</dbReference>
<feature type="domain" description="Penicillin-binding protein transpeptidase" evidence="13">
    <location>
        <begin position="856"/>
        <end position="899"/>
    </location>
</feature>
<dbReference type="PANTHER" id="PTHR30627:SF2">
    <property type="entry name" value="PEPTIDOGLYCAN D,D-TRANSPEPTIDASE MRDA"/>
    <property type="match status" value="1"/>
</dbReference>
<comment type="similarity">
    <text evidence="3">Belongs to the transpeptidase family.</text>
</comment>
<keyword evidence="7" id="KW-0573">Peptidoglycan synthesis</keyword>
<keyword evidence="16" id="KW-1185">Reference proteome</keyword>
<protein>
    <submittedName>
        <fullName evidence="15">Penicillin-binding protein 2</fullName>
    </submittedName>
</protein>
<dbReference type="EMBL" id="SLWV01000001">
    <property type="protein sequence ID" value="TCO79983.1"/>
    <property type="molecule type" value="Genomic_DNA"/>
</dbReference>
<organism evidence="15 16">
    <name type="scientific">Marinisporobacter balticus</name>
    <dbReference type="NCBI Taxonomy" id="2018667"/>
    <lineage>
        <taxon>Bacteria</taxon>
        <taxon>Bacillati</taxon>
        <taxon>Bacillota</taxon>
        <taxon>Clostridia</taxon>
        <taxon>Peptostreptococcales</taxon>
        <taxon>Thermotaleaceae</taxon>
        <taxon>Marinisporobacter</taxon>
    </lineage>
</organism>
<evidence type="ECO:0000256" key="2">
    <source>
        <dbReference type="ARBA" id="ARBA00004236"/>
    </source>
</evidence>
<keyword evidence="6" id="KW-0133">Cell shape</keyword>
<evidence type="ECO:0000256" key="9">
    <source>
        <dbReference type="ARBA" id="ARBA00023136"/>
    </source>
</evidence>
<evidence type="ECO:0000256" key="12">
    <source>
        <dbReference type="SAM" id="Phobius"/>
    </source>
</evidence>
<dbReference type="Pfam" id="PF03717">
    <property type="entry name" value="PBP_dimer"/>
    <property type="match status" value="1"/>
</dbReference>
<accession>A0A4R2L146</accession>
<dbReference type="AlphaFoldDB" id="A0A4R2L146"/>
<comment type="subcellular location">
    <subcellularLocation>
        <location evidence="2">Cell membrane</location>
    </subcellularLocation>
    <subcellularLocation>
        <location evidence="1">Membrane</location>
        <topology evidence="1">Single-pass membrane protein</topology>
    </subcellularLocation>
</comment>
<dbReference type="InterPro" id="IPR001460">
    <property type="entry name" value="PCN-bd_Tpept"/>
</dbReference>
<evidence type="ECO:0000256" key="4">
    <source>
        <dbReference type="ARBA" id="ARBA00022475"/>
    </source>
</evidence>
<evidence type="ECO:0000256" key="3">
    <source>
        <dbReference type="ARBA" id="ARBA00007171"/>
    </source>
</evidence>
<keyword evidence="11" id="KW-0175">Coiled coil</keyword>
<feature type="transmembrane region" description="Helical" evidence="12">
    <location>
        <begin position="12"/>
        <end position="33"/>
    </location>
</feature>
<dbReference type="Proteomes" id="UP000294919">
    <property type="component" value="Unassembled WGS sequence"/>
</dbReference>
<evidence type="ECO:0000259" key="14">
    <source>
        <dbReference type="Pfam" id="PF03717"/>
    </source>
</evidence>
<keyword evidence="9 12" id="KW-0472">Membrane</keyword>
<dbReference type="GO" id="GO:0008360">
    <property type="term" value="P:regulation of cell shape"/>
    <property type="evidence" value="ECO:0007669"/>
    <property type="project" value="UniProtKB-KW"/>
</dbReference>
<sequence length="920" mass="104930">MFEKLKDRHNQMIVFFAMFISILVLRLFSLTIVEGEKYKKKAEETIMRKIPISAPRGEIRDRYGRPLAVNKPSFTVQIMKNELIDEKINEVSVKLLNILENNGEEYNDNFPIKVENNQFYYTFDKEIEEWIYTNEHLLKEENVDIQNAEDVFNRLKKNLEIDTKDAFEAQKKMQSKGIYPPISVKTMKFIPEMKKENFLKGYDLDEKLSAKEAFNALREDFKISSDYSNEDARKILAIRNELKEQGYRKYLPVKIALNVSDKTVVAIEEKSMELPGVNVEVEPIRYYPNDEQAAQIIGYLGKISDNEREKFTKELGYLPNDLIGKDGLERAYENNLKGKDGAKYVEVDAIGRLVNVLREEKPQKGETIHLTIDANLQKVAEEALERALKQIQVGGTFKSKWGDYKYSAFKHATSGAVVALDVNTGEVLAMANYPSFNPNLFTTGISSKDWESVQDNNPRDPLSPLPLYNVATKTAVQPGSIFKMITGLAAIEQGLDPKQKLYDGGYIKLGAKSFGCWIWNEYHGNHGWVDLYKALEVSCNYYFYDVSTGWDYYKNKPLNISMNVDKILEYAKMFGLGQSTGIEISESAYGVPNPKKKMEATKSLLKRELERTAKEYFKKEILSDKAALENQIQQIIGWIDENPSRGALIGRVSKLGVKEEKIEPLVDVVKFSYFNQAKWTKGDTFNLSIGQGQHTYTPLQMARYMATLVNGGYNNEAHVVKKVGNEKTSDNNGKHESIRIPLKNYQNLDHVRKGMEQAGEGDHGTARTIFKNFPIKVAAKTGTAERSGKIQLKDEDEIVYLKKYLGRIAPYMNWADVEKKAKEYSEKYIYESLAMRKAIKDLSNGKITDKVLDQFKDDYDNFAWFVSYAPSDDPQIAVVSLIFQGGHGGYAGPVAREIIAEYLGLNKEYDKIELKNTLTN</sequence>
<keyword evidence="8 12" id="KW-1133">Transmembrane helix</keyword>
<evidence type="ECO:0000256" key="7">
    <source>
        <dbReference type="ARBA" id="ARBA00022984"/>
    </source>
</evidence>
<evidence type="ECO:0000256" key="11">
    <source>
        <dbReference type="SAM" id="Coils"/>
    </source>
</evidence>
<evidence type="ECO:0000313" key="15">
    <source>
        <dbReference type="EMBL" id="TCO79983.1"/>
    </source>
</evidence>
<dbReference type="InterPro" id="IPR005311">
    <property type="entry name" value="PBP_dimer"/>
</dbReference>
<evidence type="ECO:0000256" key="10">
    <source>
        <dbReference type="ARBA" id="ARBA00023316"/>
    </source>
</evidence>
<evidence type="ECO:0000256" key="6">
    <source>
        <dbReference type="ARBA" id="ARBA00022960"/>
    </source>
</evidence>
<dbReference type="InterPro" id="IPR036138">
    <property type="entry name" value="PBP_dimer_sf"/>
</dbReference>
<name>A0A4R2L146_9FIRM</name>
<keyword evidence="10" id="KW-0961">Cell wall biogenesis/degradation</keyword>
<dbReference type="Gene3D" id="3.90.1310.10">
    <property type="entry name" value="Penicillin-binding protein 2a (Domain 2)"/>
    <property type="match status" value="2"/>
</dbReference>
<feature type="coiled-coil region" evidence="11">
    <location>
        <begin position="138"/>
        <end position="165"/>
    </location>
</feature>
<evidence type="ECO:0000259" key="13">
    <source>
        <dbReference type="Pfam" id="PF00905"/>
    </source>
</evidence>
<dbReference type="Gene3D" id="3.40.710.10">
    <property type="entry name" value="DD-peptidase/beta-lactamase superfamily"/>
    <property type="match status" value="2"/>
</dbReference>
<dbReference type="PANTHER" id="PTHR30627">
    <property type="entry name" value="PEPTIDOGLYCAN D,D-TRANSPEPTIDASE"/>
    <property type="match status" value="1"/>
</dbReference>